<dbReference type="Proteomes" id="UP001143364">
    <property type="component" value="Unassembled WGS sequence"/>
</dbReference>
<keyword evidence="2" id="KW-0808">Transferase</keyword>
<name>A0A9W6N354_9HYPH</name>
<dbReference type="SUPFAM" id="SSF53335">
    <property type="entry name" value="S-adenosyl-L-methionine-dependent methyltransferases"/>
    <property type="match status" value="1"/>
</dbReference>
<accession>A0A9W6N354</accession>
<dbReference type="PANTHER" id="PTHR13090:SF1">
    <property type="entry name" value="ARGININE-HYDROXYLASE NDUFAF5, MITOCHONDRIAL"/>
    <property type="match status" value="1"/>
</dbReference>
<dbReference type="PANTHER" id="PTHR13090">
    <property type="entry name" value="ARGININE-HYDROXYLASE NDUFAF5, MITOCHONDRIAL"/>
    <property type="match status" value="1"/>
</dbReference>
<dbReference type="AlphaFoldDB" id="A0A9W6N354"/>
<evidence type="ECO:0000259" key="3">
    <source>
        <dbReference type="Pfam" id="PF08241"/>
    </source>
</evidence>
<reference evidence="4" key="1">
    <citation type="journal article" date="2014" name="Int. J. Syst. Evol. Microbiol.">
        <title>Complete genome sequence of Corynebacterium casei LMG S-19264T (=DSM 44701T), isolated from a smear-ripened cheese.</title>
        <authorList>
            <consortium name="US DOE Joint Genome Institute (JGI-PGF)"/>
            <person name="Walter F."/>
            <person name="Albersmeier A."/>
            <person name="Kalinowski J."/>
            <person name="Ruckert C."/>
        </authorList>
    </citation>
    <scope>NUCLEOTIDE SEQUENCE</scope>
    <source>
        <strain evidence="4">VKM B-2555</strain>
    </source>
</reference>
<reference evidence="4" key="2">
    <citation type="submission" date="2023-01" db="EMBL/GenBank/DDBJ databases">
        <authorList>
            <person name="Sun Q."/>
            <person name="Evtushenko L."/>
        </authorList>
    </citation>
    <scope>NUCLEOTIDE SEQUENCE</scope>
    <source>
        <strain evidence="4">VKM B-2555</strain>
    </source>
</reference>
<sequence length="296" mass="31378">MSGGGVPALFDRALLRRRLERAGRGGDGPDFLRRRVAEDLEDRLAATLHGFPLALDFATQGPGFAAALARRRGEGRTVRAGLRPGPGVDLVADPETLPLKGGAFDLIVSGLALQLVNDLPGALTQIRAALKPDGLFLACVLGGDTLHELRAAFAEAEAETAGGSSPHVAPFADVRAFGGLLQRAGFALPVTDSDRVTVRYPHPLALFADLRAWGAANPLTERARRPLARATLARLVEIYAARFADADGRVRATFEIVWLSGWAPHPDQPKPLKPGSATARLADALSQVRAANMTEN</sequence>
<dbReference type="InterPro" id="IPR050602">
    <property type="entry name" value="Malonyl-ACP_OMT"/>
</dbReference>
<gene>
    <name evidence="4" type="ORF">GCM10008171_19130</name>
</gene>
<dbReference type="EMBL" id="BSFK01000009">
    <property type="protein sequence ID" value="GLK76659.1"/>
    <property type="molecule type" value="Genomic_DNA"/>
</dbReference>
<dbReference type="GO" id="GO:0008757">
    <property type="term" value="F:S-adenosylmethionine-dependent methyltransferase activity"/>
    <property type="evidence" value="ECO:0007669"/>
    <property type="project" value="InterPro"/>
</dbReference>
<evidence type="ECO:0000256" key="1">
    <source>
        <dbReference type="ARBA" id="ARBA00022603"/>
    </source>
</evidence>
<comment type="caution">
    <text evidence="4">The sequence shown here is derived from an EMBL/GenBank/DDBJ whole genome shotgun (WGS) entry which is preliminary data.</text>
</comment>
<dbReference type="InterPro" id="IPR013216">
    <property type="entry name" value="Methyltransf_11"/>
</dbReference>
<keyword evidence="1 4" id="KW-0489">Methyltransferase</keyword>
<evidence type="ECO:0000313" key="5">
    <source>
        <dbReference type="Proteomes" id="UP001143364"/>
    </source>
</evidence>
<organism evidence="4 5">
    <name type="scientific">Methylopila jiangsuensis</name>
    <dbReference type="NCBI Taxonomy" id="586230"/>
    <lineage>
        <taxon>Bacteria</taxon>
        <taxon>Pseudomonadati</taxon>
        <taxon>Pseudomonadota</taxon>
        <taxon>Alphaproteobacteria</taxon>
        <taxon>Hyphomicrobiales</taxon>
        <taxon>Methylopilaceae</taxon>
        <taxon>Methylopila</taxon>
    </lineage>
</organism>
<dbReference type="RefSeq" id="WP_271204525.1">
    <property type="nucleotide sequence ID" value="NZ_BSFK01000009.1"/>
</dbReference>
<dbReference type="Gene3D" id="3.40.50.150">
    <property type="entry name" value="Vaccinia Virus protein VP39"/>
    <property type="match status" value="1"/>
</dbReference>
<dbReference type="InterPro" id="IPR029063">
    <property type="entry name" value="SAM-dependent_MTases_sf"/>
</dbReference>
<proteinExistence type="predicted"/>
<protein>
    <submittedName>
        <fullName evidence="4">Methyltransferase</fullName>
    </submittedName>
</protein>
<keyword evidence="5" id="KW-1185">Reference proteome</keyword>
<evidence type="ECO:0000256" key="2">
    <source>
        <dbReference type="ARBA" id="ARBA00022679"/>
    </source>
</evidence>
<dbReference type="Pfam" id="PF08241">
    <property type="entry name" value="Methyltransf_11"/>
    <property type="match status" value="1"/>
</dbReference>
<dbReference type="CDD" id="cd02440">
    <property type="entry name" value="AdoMet_MTases"/>
    <property type="match status" value="1"/>
</dbReference>
<evidence type="ECO:0000313" key="4">
    <source>
        <dbReference type="EMBL" id="GLK76659.1"/>
    </source>
</evidence>
<feature type="domain" description="Methyltransferase type 11" evidence="3">
    <location>
        <begin position="90"/>
        <end position="137"/>
    </location>
</feature>
<dbReference type="GO" id="GO:0032259">
    <property type="term" value="P:methylation"/>
    <property type="evidence" value="ECO:0007669"/>
    <property type="project" value="UniProtKB-KW"/>
</dbReference>